<evidence type="ECO:0000256" key="6">
    <source>
        <dbReference type="ARBA" id="ARBA00022729"/>
    </source>
</evidence>
<dbReference type="FunFam" id="3.40.630.10:FF:000084">
    <property type="entry name" value="Carboxypeptidase B2"/>
    <property type="match status" value="1"/>
</dbReference>
<dbReference type="GO" id="GO:0005615">
    <property type="term" value="C:extracellular space"/>
    <property type="evidence" value="ECO:0007669"/>
    <property type="project" value="TreeGrafter"/>
</dbReference>
<evidence type="ECO:0000256" key="4">
    <source>
        <dbReference type="ARBA" id="ARBA00022670"/>
    </source>
</evidence>
<comment type="cofactor">
    <cofactor evidence="1">
        <name>Zn(2+)</name>
        <dbReference type="ChEBI" id="CHEBI:29105"/>
    </cofactor>
</comment>
<evidence type="ECO:0000313" key="13">
    <source>
        <dbReference type="WBParaSite" id="ALUE_0000383301-mRNA-1"/>
    </source>
</evidence>
<keyword evidence="4" id="KW-0645">Protease</keyword>
<feature type="active site" description="Proton donor/acceptor" evidence="10">
    <location>
        <position position="382"/>
    </location>
</feature>
<comment type="similarity">
    <text evidence="2 10">Belongs to the peptidase M14 family.</text>
</comment>
<dbReference type="InterPro" id="IPR000834">
    <property type="entry name" value="Peptidase_M14"/>
</dbReference>
<dbReference type="WBParaSite" id="ALUE_0000383301-mRNA-1">
    <property type="protein sequence ID" value="ALUE_0000383301-mRNA-1"/>
    <property type="gene ID" value="ALUE_0000383301"/>
</dbReference>
<dbReference type="PRINTS" id="PR00765">
    <property type="entry name" value="CRBOXYPTASEA"/>
</dbReference>
<keyword evidence="12" id="KW-1185">Reference proteome</keyword>
<protein>
    <submittedName>
        <fullName evidence="13">Peptidase M14 carboxypeptidase A domain-containing protein</fullName>
    </submittedName>
</protein>
<dbReference type="GO" id="GO:0006508">
    <property type="term" value="P:proteolysis"/>
    <property type="evidence" value="ECO:0007669"/>
    <property type="project" value="UniProtKB-KW"/>
</dbReference>
<dbReference type="Gene3D" id="3.40.630.10">
    <property type="entry name" value="Zn peptidases"/>
    <property type="match status" value="1"/>
</dbReference>
<keyword evidence="7" id="KW-0378">Hydrolase</keyword>
<evidence type="ECO:0000256" key="5">
    <source>
        <dbReference type="ARBA" id="ARBA00022723"/>
    </source>
</evidence>
<evidence type="ECO:0000256" key="7">
    <source>
        <dbReference type="ARBA" id="ARBA00022801"/>
    </source>
</evidence>
<feature type="domain" description="Peptidase M14" evidence="11">
    <location>
        <begin position="100"/>
        <end position="418"/>
    </location>
</feature>
<proteinExistence type="inferred from homology"/>
<dbReference type="PANTHER" id="PTHR11705">
    <property type="entry name" value="PROTEASE FAMILY M14 CARBOXYPEPTIDASE A,B"/>
    <property type="match status" value="1"/>
</dbReference>
<organism evidence="12 13">
    <name type="scientific">Ascaris lumbricoides</name>
    <name type="common">Giant roundworm</name>
    <dbReference type="NCBI Taxonomy" id="6252"/>
    <lineage>
        <taxon>Eukaryota</taxon>
        <taxon>Metazoa</taxon>
        <taxon>Ecdysozoa</taxon>
        <taxon>Nematoda</taxon>
        <taxon>Chromadorea</taxon>
        <taxon>Rhabditida</taxon>
        <taxon>Spirurina</taxon>
        <taxon>Ascaridomorpha</taxon>
        <taxon>Ascaridoidea</taxon>
        <taxon>Ascarididae</taxon>
        <taxon>Ascaris</taxon>
    </lineage>
</organism>
<name>A0A9J2P357_ASCLU</name>
<keyword evidence="5" id="KW-0479">Metal-binding</keyword>
<dbReference type="Proteomes" id="UP000036681">
    <property type="component" value="Unplaced"/>
</dbReference>
<dbReference type="Pfam" id="PF00246">
    <property type="entry name" value="Peptidase_M14"/>
    <property type="match status" value="1"/>
</dbReference>
<evidence type="ECO:0000313" key="12">
    <source>
        <dbReference type="Proteomes" id="UP000036681"/>
    </source>
</evidence>
<keyword evidence="8" id="KW-0862">Zinc</keyword>
<reference evidence="13" key="1">
    <citation type="submission" date="2023-03" db="UniProtKB">
        <authorList>
            <consortium name="WormBaseParasite"/>
        </authorList>
    </citation>
    <scope>IDENTIFICATION</scope>
</reference>
<keyword evidence="9" id="KW-0482">Metalloprotease</keyword>
<keyword evidence="6" id="KW-0732">Signal</keyword>
<sequence>MDAPRMSSRLYACSLTQYVFRSVLRSGDVSVGVQRHRFATVLLRPSTLSVHSRLLHQEPRSSYPHLMLAIIFAINAILSAEGRTTLSKKHGRTPQFDFDRYHDYYEMKRYMLSVAAMNPEFVRLRDIGTTHEGRRLLGLKAHIGYPASAINKRAVWLDGGNHAREWPAFHTALFFIDQLVTNYGIDESITNYINKLNIYVFPVLNPDGFEYSLTSDEGLIRHWRKNRAPENCTGRLGSREDVCCMGVDLNRNFDFAFAPHSVPYNNPCSDEFQGPYPFSEPETRAIRDFMFSSEIYGRLDALVSLHTYGQLFIFPYNHQRRNYPKDIHDLRSLAEKAADEIRAFRGTKYKLGTAADILAPATGGAIDWIKKFTPTKYVYVVELPPRLSSWFGFQMKPHWLLPTAQETWHGMRVIIDQVLHEANLDD</sequence>
<dbReference type="PROSITE" id="PS52035">
    <property type="entry name" value="PEPTIDASE_M14"/>
    <property type="match status" value="1"/>
</dbReference>
<evidence type="ECO:0000256" key="9">
    <source>
        <dbReference type="ARBA" id="ARBA00023049"/>
    </source>
</evidence>
<dbReference type="GO" id="GO:0004181">
    <property type="term" value="F:metallocarboxypeptidase activity"/>
    <property type="evidence" value="ECO:0007669"/>
    <property type="project" value="InterPro"/>
</dbReference>
<dbReference type="PANTHER" id="PTHR11705:SF59">
    <property type="entry name" value="PEPTIDASE M14 CARBOXYPEPTIDASE A DOMAIN-CONTAINING PROTEIN"/>
    <property type="match status" value="1"/>
</dbReference>
<dbReference type="GO" id="GO:0008270">
    <property type="term" value="F:zinc ion binding"/>
    <property type="evidence" value="ECO:0007669"/>
    <property type="project" value="InterPro"/>
</dbReference>
<evidence type="ECO:0000256" key="1">
    <source>
        <dbReference type="ARBA" id="ARBA00001947"/>
    </source>
</evidence>
<dbReference type="AlphaFoldDB" id="A0A9J2P357"/>
<evidence type="ECO:0000259" key="11">
    <source>
        <dbReference type="PROSITE" id="PS52035"/>
    </source>
</evidence>
<evidence type="ECO:0000256" key="3">
    <source>
        <dbReference type="ARBA" id="ARBA00022645"/>
    </source>
</evidence>
<dbReference type="SMART" id="SM00631">
    <property type="entry name" value="Zn_pept"/>
    <property type="match status" value="1"/>
</dbReference>
<accession>A0A9J2P357</accession>
<evidence type="ECO:0000256" key="8">
    <source>
        <dbReference type="ARBA" id="ARBA00022833"/>
    </source>
</evidence>
<evidence type="ECO:0000256" key="10">
    <source>
        <dbReference type="PROSITE-ProRule" id="PRU01379"/>
    </source>
</evidence>
<dbReference type="SUPFAM" id="SSF53187">
    <property type="entry name" value="Zn-dependent exopeptidases"/>
    <property type="match status" value="1"/>
</dbReference>
<keyword evidence="3" id="KW-0121">Carboxypeptidase</keyword>
<evidence type="ECO:0000256" key="2">
    <source>
        <dbReference type="ARBA" id="ARBA00005988"/>
    </source>
</evidence>